<evidence type="ECO:0000256" key="3">
    <source>
        <dbReference type="ARBA" id="ARBA00022679"/>
    </source>
</evidence>
<proteinExistence type="predicted"/>
<dbReference type="InterPro" id="IPR024788">
    <property type="entry name" value="Malectin-like_Carb-bd_dom"/>
</dbReference>
<protein>
    <recommendedName>
        <fullName evidence="15">Protein kinase domain-containing protein</fullName>
    </recommendedName>
</protein>
<dbReference type="Gene3D" id="3.30.200.20">
    <property type="entry name" value="Phosphorylase Kinase, domain 1"/>
    <property type="match status" value="1"/>
</dbReference>
<dbReference type="InterPro" id="IPR011009">
    <property type="entry name" value="Kinase-like_dom_sf"/>
</dbReference>
<gene>
    <name evidence="16" type="ORF">HPP92_025860</name>
</gene>
<dbReference type="AlphaFoldDB" id="A0A835PJ74"/>
<dbReference type="Pfam" id="PF07714">
    <property type="entry name" value="PK_Tyr_Ser-Thr"/>
    <property type="match status" value="1"/>
</dbReference>
<evidence type="ECO:0000313" key="17">
    <source>
        <dbReference type="Proteomes" id="UP000636800"/>
    </source>
</evidence>
<dbReference type="PROSITE" id="PS00108">
    <property type="entry name" value="PROTEIN_KINASE_ST"/>
    <property type="match status" value="1"/>
</dbReference>
<dbReference type="InterPro" id="IPR017441">
    <property type="entry name" value="Protein_kinase_ATP_BS"/>
</dbReference>
<dbReference type="EMBL" id="JADCNL010000014">
    <property type="protein sequence ID" value="KAG0453196.1"/>
    <property type="molecule type" value="Genomic_DNA"/>
</dbReference>
<dbReference type="PANTHER" id="PTHR47989">
    <property type="entry name" value="OS01G0750732 PROTEIN"/>
    <property type="match status" value="1"/>
</dbReference>
<keyword evidence="7" id="KW-0418">Kinase</keyword>
<dbReference type="GO" id="GO:0005524">
    <property type="term" value="F:ATP binding"/>
    <property type="evidence" value="ECO:0007669"/>
    <property type="project" value="UniProtKB-UniRule"/>
</dbReference>
<evidence type="ECO:0000313" key="16">
    <source>
        <dbReference type="EMBL" id="KAG0453196.1"/>
    </source>
</evidence>
<evidence type="ECO:0000256" key="4">
    <source>
        <dbReference type="ARBA" id="ARBA00022692"/>
    </source>
</evidence>
<name>A0A835PJ74_VANPL</name>
<feature type="domain" description="Protein kinase" evidence="15">
    <location>
        <begin position="520"/>
        <end position="794"/>
    </location>
</feature>
<feature type="binding site" evidence="12">
    <location>
        <position position="548"/>
    </location>
    <ligand>
        <name>ATP</name>
        <dbReference type="ChEBI" id="CHEBI:30616"/>
    </ligand>
</feature>
<evidence type="ECO:0000256" key="13">
    <source>
        <dbReference type="SAM" id="Phobius"/>
    </source>
</evidence>
<dbReference type="OrthoDB" id="431169at2759"/>
<evidence type="ECO:0000256" key="2">
    <source>
        <dbReference type="ARBA" id="ARBA00022527"/>
    </source>
</evidence>
<evidence type="ECO:0000256" key="7">
    <source>
        <dbReference type="ARBA" id="ARBA00022777"/>
    </source>
</evidence>
<keyword evidence="9 13" id="KW-1133">Transmembrane helix</keyword>
<dbReference type="PANTHER" id="PTHR47989:SF62">
    <property type="entry name" value="OS05G0423500 PROTEIN"/>
    <property type="match status" value="1"/>
</dbReference>
<evidence type="ECO:0000256" key="11">
    <source>
        <dbReference type="ARBA" id="ARBA00023180"/>
    </source>
</evidence>
<keyword evidence="17" id="KW-1185">Reference proteome</keyword>
<dbReference type="CDD" id="cd14066">
    <property type="entry name" value="STKc_IRAK"/>
    <property type="match status" value="1"/>
</dbReference>
<feature type="chain" id="PRO_5032447624" description="Protein kinase domain-containing protein" evidence="14">
    <location>
        <begin position="35"/>
        <end position="811"/>
    </location>
</feature>
<dbReference type="Gene3D" id="2.60.120.430">
    <property type="entry name" value="Galactose-binding lectin"/>
    <property type="match status" value="2"/>
</dbReference>
<comment type="subcellular location">
    <subcellularLocation>
        <location evidence="1">Membrane</location>
        <topology evidence="1">Single-pass membrane protein</topology>
    </subcellularLocation>
</comment>
<dbReference type="FunFam" id="2.60.120.430:FF:000001">
    <property type="entry name" value="Receptor-like protein kinase FERONIA"/>
    <property type="match status" value="1"/>
</dbReference>
<evidence type="ECO:0000256" key="9">
    <source>
        <dbReference type="ARBA" id="ARBA00022989"/>
    </source>
</evidence>
<keyword evidence="4 13" id="KW-0812">Transmembrane</keyword>
<reference evidence="16 17" key="1">
    <citation type="journal article" date="2020" name="Nat. Food">
        <title>A phased Vanilla planifolia genome enables genetic improvement of flavour and production.</title>
        <authorList>
            <person name="Hasing T."/>
            <person name="Tang H."/>
            <person name="Brym M."/>
            <person name="Khazi F."/>
            <person name="Huang T."/>
            <person name="Chambers A.H."/>
        </authorList>
    </citation>
    <scope>NUCLEOTIDE SEQUENCE [LARGE SCALE GENOMIC DNA]</scope>
    <source>
        <tissue evidence="16">Leaf</tissue>
    </source>
</reference>
<keyword evidence="3" id="KW-0808">Transferase</keyword>
<evidence type="ECO:0000256" key="10">
    <source>
        <dbReference type="ARBA" id="ARBA00023136"/>
    </source>
</evidence>
<dbReference type="Gene3D" id="1.10.510.10">
    <property type="entry name" value="Transferase(Phosphotransferase) domain 1"/>
    <property type="match status" value="1"/>
</dbReference>
<dbReference type="InterPro" id="IPR001245">
    <property type="entry name" value="Ser-Thr/Tyr_kinase_cat_dom"/>
</dbReference>
<evidence type="ECO:0000256" key="12">
    <source>
        <dbReference type="PROSITE-ProRule" id="PRU10141"/>
    </source>
</evidence>
<keyword evidence="10 13" id="KW-0472">Membrane</keyword>
<accession>A0A835PJ74</accession>
<evidence type="ECO:0000256" key="6">
    <source>
        <dbReference type="ARBA" id="ARBA00022741"/>
    </source>
</evidence>
<dbReference type="PROSITE" id="PS50011">
    <property type="entry name" value="PROTEIN_KINASE_DOM"/>
    <property type="match status" value="1"/>
</dbReference>
<keyword evidence="8 12" id="KW-0067">ATP-binding</keyword>
<dbReference type="InterPro" id="IPR008271">
    <property type="entry name" value="Ser/Thr_kinase_AS"/>
</dbReference>
<evidence type="ECO:0000259" key="15">
    <source>
        <dbReference type="PROSITE" id="PS50011"/>
    </source>
</evidence>
<evidence type="ECO:0000256" key="1">
    <source>
        <dbReference type="ARBA" id="ARBA00004167"/>
    </source>
</evidence>
<feature type="transmembrane region" description="Helical" evidence="13">
    <location>
        <begin position="429"/>
        <end position="455"/>
    </location>
</feature>
<dbReference type="GO" id="GO:0004674">
    <property type="term" value="F:protein serine/threonine kinase activity"/>
    <property type="evidence" value="ECO:0007669"/>
    <property type="project" value="UniProtKB-KW"/>
</dbReference>
<keyword evidence="6 12" id="KW-0547">Nucleotide-binding</keyword>
<evidence type="ECO:0000256" key="8">
    <source>
        <dbReference type="ARBA" id="ARBA00022840"/>
    </source>
</evidence>
<dbReference type="FunFam" id="1.10.510.10:FF:000058">
    <property type="entry name" value="Receptor-like protein kinase FERONIA"/>
    <property type="match status" value="1"/>
</dbReference>
<dbReference type="FunFam" id="3.30.200.20:FF:000039">
    <property type="entry name" value="receptor-like protein kinase FERONIA"/>
    <property type="match status" value="1"/>
</dbReference>
<dbReference type="PROSITE" id="PS00107">
    <property type="entry name" value="PROTEIN_KINASE_ATP"/>
    <property type="match status" value="1"/>
</dbReference>
<sequence>MLSETMLVATASLLFSIFFLHLISFLSLLAAVSAASTAGEGGEFSLAVNYLLACGRTSSVSVDGGRIFLPDSSSSSTVSLSFPRLSSYSISTPQHFHPTPLYRSARIFRRPSSYSFPLPSSSSSSSSYSPSPLVLRLHFLPLSNGSFSFSISVSGLPLLSYFTPSCCSTNVLEFLLPISPPSPLLLSFTPSSPSSLAFVNAIELLSSPSSILPFHDTAPASPVLQLLYRVNVGGPAITPANDTLWRSWTPDSSFLVTPSVANAVSFPGWINYPKGGATPLDAPKPVYSTAQVLNLEQSSGSNSFVSSSPINSNLTWVFPIPSSNHGYFVRMHFCDIVSPVLNQLFFDVYINKYSVSTDLDLSFQGGFNLASPYYIDHFVGSNVSGHIQVDVGPSKRSLPERANAILNGLEIYRINGAAIFHPNFRKKELLAVVFIGFFLGTSFFLFVLVVLIVLACQKWRSQRLSCPIDSSAQCSPLPVFSGNSYSRIIEMATPRAVAFSTSNLSLKIPLSEILLATNYFQEQFQIGSGGFGKVYKGILRDGTPIAVKRGARGSQQGLQEFRAEVELLTKIRHRHLVSLIGYCTEQSEMILAYEFMGKGPLRSHLYGANHNPPLSWKQRLHVCIGSARGLHYLHTCSCQPIIHRDVKSTNILIDEKYIAKVADFGLSRMGPHLNQTHVSTCVKGSFGYLDPEYFKTQQLTEKSDVYSFGVVMLEVLCARPVIDQSLPWEQINLAEWSVHCLNKGNLDRIVDPCLKGKVDSMSLKKFGETAERCLAQYGVDRPAMGDVLWNLEYVLQIHESKHCQQSLSQQC</sequence>
<feature type="signal peptide" evidence="14">
    <location>
        <begin position="1"/>
        <end position="34"/>
    </location>
</feature>
<dbReference type="Proteomes" id="UP000636800">
    <property type="component" value="Unassembled WGS sequence"/>
</dbReference>
<dbReference type="SUPFAM" id="SSF56112">
    <property type="entry name" value="Protein kinase-like (PK-like)"/>
    <property type="match status" value="1"/>
</dbReference>
<dbReference type="GO" id="GO:0016020">
    <property type="term" value="C:membrane"/>
    <property type="evidence" value="ECO:0007669"/>
    <property type="project" value="UniProtKB-SubCell"/>
</dbReference>
<evidence type="ECO:0000256" key="14">
    <source>
        <dbReference type="SAM" id="SignalP"/>
    </source>
</evidence>
<keyword evidence="5 14" id="KW-0732">Signal</keyword>
<keyword evidence="2" id="KW-0723">Serine/threonine-protein kinase</keyword>
<comment type="caution">
    <text evidence="16">The sequence shown here is derived from an EMBL/GenBank/DDBJ whole genome shotgun (WGS) entry which is preliminary data.</text>
</comment>
<organism evidence="16 17">
    <name type="scientific">Vanilla planifolia</name>
    <name type="common">Vanilla</name>
    <dbReference type="NCBI Taxonomy" id="51239"/>
    <lineage>
        <taxon>Eukaryota</taxon>
        <taxon>Viridiplantae</taxon>
        <taxon>Streptophyta</taxon>
        <taxon>Embryophyta</taxon>
        <taxon>Tracheophyta</taxon>
        <taxon>Spermatophyta</taxon>
        <taxon>Magnoliopsida</taxon>
        <taxon>Liliopsida</taxon>
        <taxon>Asparagales</taxon>
        <taxon>Orchidaceae</taxon>
        <taxon>Vanilloideae</taxon>
        <taxon>Vanilleae</taxon>
        <taxon>Vanilla</taxon>
    </lineage>
</organism>
<keyword evidence="11" id="KW-0325">Glycoprotein</keyword>
<dbReference type="Pfam" id="PF12819">
    <property type="entry name" value="Malectin_like"/>
    <property type="match status" value="1"/>
</dbReference>
<dbReference type="SMART" id="SM00220">
    <property type="entry name" value="S_TKc"/>
    <property type="match status" value="1"/>
</dbReference>
<dbReference type="InterPro" id="IPR000719">
    <property type="entry name" value="Prot_kinase_dom"/>
</dbReference>
<evidence type="ECO:0000256" key="5">
    <source>
        <dbReference type="ARBA" id="ARBA00022729"/>
    </source>
</evidence>